<dbReference type="GO" id="GO:0003700">
    <property type="term" value="F:DNA-binding transcription factor activity"/>
    <property type="evidence" value="ECO:0000318"/>
    <property type="project" value="GO_Central"/>
</dbReference>
<dbReference type="RefSeq" id="XP_014757680.1">
    <property type="nucleotide sequence ID" value="XM_014902194.2"/>
</dbReference>
<keyword evidence="2" id="KW-0677">Repeat</keyword>
<dbReference type="Pfam" id="PF13912">
    <property type="entry name" value="zf-C2H2_6"/>
    <property type="match status" value="2"/>
</dbReference>
<dbReference type="PROSITE" id="PS50157">
    <property type="entry name" value="ZINC_FINGER_C2H2_2"/>
    <property type="match status" value="3"/>
</dbReference>
<dbReference type="EMBL" id="CM000883">
    <property type="protein sequence ID" value="PNT62447.1"/>
    <property type="molecule type" value="Genomic_DNA"/>
</dbReference>
<protein>
    <recommendedName>
        <fullName evidence="8">C2H2-type domain-containing protein</fullName>
    </recommendedName>
</protein>
<sequence>MAPRGRPKHVCNKCNKSFSSGKALGGHMSCHWRNAKQPKSTPGPTAIVVDLHVTLLSPSDKETSVPSSGTQCHLCPKVFSTCNSPREHMRKHSEKKVLGKPIEEAPGLMEALVIADGDNDVMLSPPVKRKRSKREMPVHTFGETDAAITLLLLSEHSSKISAYEDCYGEDKDRTILIPNVSKDVKLNSFDHLLVRSAGFKKPKGHKSSAYDDCYGQCEKDNNLIPNVPKKDTHLFASDLKCKPLVPTVPKNSAYEDCCGQCEKDNSLIINVPKKDSTLIPNVPEKDSTLIPNSPKDTCLTPNVPEKDNHSVANAPKEIELNVLDYGLTEDAELRSRGISAVEEMKCSSAVKVKRYQCNACQKSFGSGQSLGGHMRCHHPRRNDRQGLADCPDFVVTKEQKKKLELDSRLLDHRLPALAVRDYVFSGLNSEPKRVCLASTVH</sequence>
<dbReference type="InterPro" id="IPR036236">
    <property type="entry name" value="Znf_C2H2_sf"/>
</dbReference>
<evidence type="ECO:0000256" key="7">
    <source>
        <dbReference type="PROSITE-ProRule" id="PRU00042"/>
    </source>
</evidence>
<proteinExistence type="predicted"/>
<dbReference type="EnsemblPlants" id="PNT62447">
    <property type="protein sequence ID" value="PNT62447"/>
    <property type="gene ID" value="BRADI_4g03630v3"/>
</dbReference>
<keyword evidence="4" id="KW-0862">Zinc</keyword>
<dbReference type="AlphaFoldDB" id="A0A0Q3EIG7"/>
<dbReference type="Gramene" id="PNT62447">
    <property type="protein sequence ID" value="PNT62447"/>
    <property type="gene ID" value="BRADI_4g03630v3"/>
</dbReference>
<organism evidence="9">
    <name type="scientific">Brachypodium distachyon</name>
    <name type="common">Purple false brome</name>
    <name type="synonym">Trachynia distachya</name>
    <dbReference type="NCBI Taxonomy" id="15368"/>
    <lineage>
        <taxon>Eukaryota</taxon>
        <taxon>Viridiplantae</taxon>
        <taxon>Streptophyta</taxon>
        <taxon>Embryophyta</taxon>
        <taxon>Tracheophyta</taxon>
        <taxon>Spermatophyta</taxon>
        <taxon>Magnoliopsida</taxon>
        <taxon>Liliopsida</taxon>
        <taxon>Poales</taxon>
        <taxon>Poaceae</taxon>
        <taxon>BOP clade</taxon>
        <taxon>Pooideae</taxon>
        <taxon>Stipodae</taxon>
        <taxon>Brachypodieae</taxon>
        <taxon>Brachypodium</taxon>
    </lineage>
</organism>
<dbReference type="GO" id="GO:0006355">
    <property type="term" value="P:regulation of DNA-templated transcription"/>
    <property type="evidence" value="ECO:0000318"/>
    <property type="project" value="GO_Central"/>
</dbReference>
<dbReference type="Gramene" id="PNT62449">
    <property type="protein sequence ID" value="PNT62449"/>
    <property type="gene ID" value="BRADI_4g03630v3"/>
</dbReference>
<evidence type="ECO:0000256" key="4">
    <source>
        <dbReference type="ARBA" id="ARBA00022833"/>
    </source>
</evidence>
<gene>
    <name evidence="10" type="primary">LOC100831297</name>
    <name evidence="9" type="ORF">BRADI_4g03630v3</name>
</gene>
<dbReference type="Proteomes" id="UP000008810">
    <property type="component" value="Chromosome 4"/>
</dbReference>
<accession>A0A0Q3EIG7</accession>
<dbReference type="EMBL" id="CM000883">
    <property type="protein sequence ID" value="PNT62449.1"/>
    <property type="molecule type" value="Genomic_DNA"/>
</dbReference>
<dbReference type="PANTHER" id="PTHR45988">
    <property type="entry name" value="C2H2 TYPE ZINC FINGER TRANSCRIPTION FACTOR FAMILY-RELATED"/>
    <property type="match status" value="1"/>
</dbReference>
<feature type="domain" description="C2H2-type" evidence="8">
    <location>
        <begin position="355"/>
        <end position="382"/>
    </location>
</feature>
<evidence type="ECO:0000256" key="3">
    <source>
        <dbReference type="ARBA" id="ARBA00022771"/>
    </source>
</evidence>
<dbReference type="GO" id="GO:0008270">
    <property type="term" value="F:zinc ion binding"/>
    <property type="evidence" value="ECO:0007669"/>
    <property type="project" value="UniProtKB-KW"/>
</dbReference>
<keyword evidence="3 7" id="KW-0863">Zinc-finger</keyword>
<reference evidence="9 10" key="1">
    <citation type="journal article" date="2010" name="Nature">
        <title>Genome sequencing and analysis of the model grass Brachypodium distachyon.</title>
        <authorList>
            <consortium name="International Brachypodium Initiative"/>
        </authorList>
    </citation>
    <scope>NUCLEOTIDE SEQUENCE [LARGE SCALE GENOMIC DNA]</scope>
    <source>
        <strain evidence="9">Bd21</strain>
        <strain evidence="10">cv. Bd21</strain>
    </source>
</reference>
<dbReference type="GO" id="GO:0000976">
    <property type="term" value="F:transcription cis-regulatory region binding"/>
    <property type="evidence" value="ECO:0000318"/>
    <property type="project" value="GO_Central"/>
</dbReference>
<dbReference type="SUPFAM" id="SSF57667">
    <property type="entry name" value="beta-beta-alpha zinc fingers"/>
    <property type="match status" value="2"/>
</dbReference>
<dbReference type="Gramene" id="PNT62448">
    <property type="protein sequence ID" value="PNT62448"/>
    <property type="gene ID" value="BRADI_4g03630v3"/>
</dbReference>
<dbReference type="InterPro" id="IPR044653">
    <property type="entry name" value="AZF1/2/3-like"/>
</dbReference>
<dbReference type="Gramene" id="KQJ86148">
    <property type="protein sequence ID" value="KQJ86148"/>
    <property type="gene ID" value="BRADI_4g03630v3"/>
</dbReference>
<dbReference type="RefSeq" id="XP_014757681.1">
    <property type="nucleotide sequence ID" value="XM_014902195.2"/>
</dbReference>
<dbReference type="PANTHER" id="PTHR45988:SF57">
    <property type="entry name" value="OS06G0304200 PROTEIN"/>
    <property type="match status" value="1"/>
</dbReference>
<evidence type="ECO:0000259" key="8">
    <source>
        <dbReference type="PROSITE" id="PS50157"/>
    </source>
</evidence>
<feature type="domain" description="C2H2-type" evidence="8">
    <location>
        <begin position="9"/>
        <end position="31"/>
    </location>
</feature>
<dbReference type="EMBL" id="CM000883">
    <property type="protein sequence ID" value="PNT62448.1"/>
    <property type="molecule type" value="Genomic_DNA"/>
</dbReference>
<dbReference type="SMART" id="SM00355">
    <property type="entry name" value="ZnF_C2H2"/>
    <property type="match status" value="3"/>
</dbReference>
<keyword evidence="1" id="KW-0479">Metal-binding</keyword>
<reference evidence="9" key="2">
    <citation type="submission" date="2017-06" db="EMBL/GenBank/DDBJ databases">
        <title>WGS assembly of Brachypodium distachyon.</title>
        <authorList>
            <consortium name="The International Brachypodium Initiative"/>
            <person name="Lucas S."/>
            <person name="Harmon-Smith M."/>
            <person name="Lail K."/>
            <person name="Tice H."/>
            <person name="Grimwood J."/>
            <person name="Bruce D."/>
            <person name="Barry K."/>
            <person name="Shu S."/>
            <person name="Lindquist E."/>
            <person name="Wang M."/>
            <person name="Pitluck S."/>
            <person name="Vogel J.P."/>
            <person name="Garvin D.F."/>
            <person name="Mockler T.C."/>
            <person name="Schmutz J."/>
            <person name="Rokhsar D."/>
            <person name="Bevan M.W."/>
        </authorList>
    </citation>
    <scope>NUCLEOTIDE SEQUENCE</scope>
    <source>
        <strain evidence="9">Bd21</strain>
    </source>
</reference>
<dbReference type="KEGG" id="bdi:100831297"/>
<name>A0A0Q3EIG7_BRADI</name>
<dbReference type="PROSITE" id="PS00028">
    <property type="entry name" value="ZINC_FINGER_C2H2_1"/>
    <property type="match status" value="3"/>
</dbReference>
<dbReference type="STRING" id="15368.A0A0Q3EIG7"/>
<evidence type="ECO:0000256" key="2">
    <source>
        <dbReference type="ARBA" id="ARBA00022737"/>
    </source>
</evidence>
<dbReference type="InterPro" id="IPR013087">
    <property type="entry name" value="Znf_C2H2_type"/>
</dbReference>
<dbReference type="Gene3D" id="3.30.160.60">
    <property type="entry name" value="Classic Zinc Finger"/>
    <property type="match status" value="2"/>
</dbReference>
<evidence type="ECO:0000313" key="9">
    <source>
        <dbReference type="EMBL" id="KQJ86148.1"/>
    </source>
</evidence>
<dbReference type="RefSeq" id="XP_003579251.1">
    <property type="nucleotide sequence ID" value="XM_003579203.4"/>
</dbReference>
<keyword evidence="5" id="KW-0805">Transcription regulation</keyword>
<keyword evidence="6" id="KW-0804">Transcription</keyword>
<reference evidence="10" key="3">
    <citation type="submission" date="2018-08" db="UniProtKB">
        <authorList>
            <consortium name="EnsemblPlants"/>
        </authorList>
    </citation>
    <scope>IDENTIFICATION</scope>
    <source>
        <strain evidence="10">cv. Bd21</strain>
    </source>
</reference>
<evidence type="ECO:0000256" key="1">
    <source>
        <dbReference type="ARBA" id="ARBA00022723"/>
    </source>
</evidence>
<dbReference type="GeneID" id="100831297"/>
<evidence type="ECO:0000256" key="5">
    <source>
        <dbReference type="ARBA" id="ARBA00023015"/>
    </source>
</evidence>
<dbReference type="EnsemblPlants" id="PNT62449">
    <property type="protein sequence ID" value="PNT62449"/>
    <property type="gene ID" value="BRADI_4g03630v3"/>
</dbReference>
<evidence type="ECO:0000313" key="11">
    <source>
        <dbReference type="Proteomes" id="UP000008810"/>
    </source>
</evidence>
<dbReference type="GO" id="GO:0005634">
    <property type="term" value="C:nucleus"/>
    <property type="evidence" value="ECO:0000318"/>
    <property type="project" value="GO_Central"/>
</dbReference>
<keyword evidence="11" id="KW-1185">Reference proteome</keyword>
<dbReference type="ExpressionAtlas" id="A0A0Q3EIG7">
    <property type="expression patterns" value="baseline"/>
</dbReference>
<dbReference type="EnsemblPlants" id="KQJ86148">
    <property type="protein sequence ID" value="KQJ86148"/>
    <property type="gene ID" value="BRADI_4g03630v3"/>
</dbReference>
<dbReference type="EMBL" id="CM000883">
    <property type="protein sequence ID" value="KQJ86148.1"/>
    <property type="molecule type" value="Genomic_DNA"/>
</dbReference>
<evidence type="ECO:0000313" key="10">
    <source>
        <dbReference type="EnsemblPlants" id="KQJ86148"/>
    </source>
</evidence>
<dbReference type="OrthoDB" id="8922241at2759"/>
<evidence type="ECO:0000256" key="6">
    <source>
        <dbReference type="ARBA" id="ARBA00023163"/>
    </source>
</evidence>
<dbReference type="EnsemblPlants" id="PNT62448">
    <property type="protein sequence ID" value="PNT62448"/>
    <property type="gene ID" value="BRADI_4g03630v3"/>
</dbReference>
<feature type="domain" description="C2H2-type" evidence="8">
    <location>
        <begin position="70"/>
        <end position="97"/>
    </location>
</feature>